<reference evidence="2" key="1">
    <citation type="journal article" date="2008" name="Genome Res.">
        <title>Chlamydia trachomatis: genome sequence analysis of lymphogranuloma venereum isolates.</title>
        <authorList>
            <person name="Thomson N.R."/>
            <person name="Holden M.T."/>
            <person name="Carder C."/>
            <person name="Lennard N."/>
            <person name="Lockey S.J."/>
            <person name="Marsh P."/>
            <person name="Skipp P."/>
            <person name="O'Connor C.D."/>
            <person name="Goodhead I."/>
            <person name="Norbertzcak H."/>
            <person name="Harris B."/>
            <person name="Ormond D."/>
            <person name="Rance R."/>
            <person name="Quail M.A."/>
            <person name="Parkhill J."/>
            <person name="Stephens R.S."/>
            <person name="Clarke I.N."/>
        </authorList>
    </citation>
    <scope>NUCLEOTIDE SEQUENCE [LARGE SCALE GENOMIC DNA]</scope>
    <source>
        <strain evidence="2">434/Bu</strain>
        <strain evidence="3">434/Bu / ATCC VR-902B</strain>
    </source>
</reference>
<dbReference type="HOGENOM" id="CLU_482906_0_0_0"/>
<name>A0A0H3MKY3_CHLT2</name>
<keyword evidence="1" id="KW-1133">Transmembrane helix</keyword>
<dbReference type="AlphaFoldDB" id="A0A0H3MKY3"/>
<dbReference type="EMBL" id="AM884176">
    <property type="protein sequence ID" value="CAP03980.1"/>
    <property type="molecule type" value="Genomic_DNA"/>
</dbReference>
<accession>A0A0H3MKY3</accession>
<evidence type="ECO:0000313" key="3">
    <source>
        <dbReference type="Proteomes" id="UP000000795"/>
    </source>
</evidence>
<feature type="transmembrane region" description="Helical" evidence="1">
    <location>
        <begin position="34"/>
        <end position="57"/>
    </location>
</feature>
<proteinExistence type="predicted"/>
<gene>
    <name evidence="2" type="ordered locus">CTL0540</name>
</gene>
<feature type="transmembrane region" description="Helical" evidence="1">
    <location>
        <begin position="243"/>
        <end position="263"/>
    </location>
</feature>
<dbReference type="KEGG" id="ctb:CTL0540"/>
<evidence type="ECO:0000313" key="2">
    <source>
        <dbReference type="EMBL" id="CAP03980.1"/>
    </source>
</evidence>
<keyword evidence="1" id="KW-0472">Membrane</keyword>
<dbReference type="RefSeq" id="WP_009873702.1">
    <property type="nucleotide sequence ID" value="NC_010287.1"/>
</dbReference>
<sequence length="564" mass="63512">MVYFRAHQPRHTPKTFPLKVHHSFSDKHPQIAKAMWITGIALAALSLLAVVACVIAVSAGGAAIPLTVVGGIAAMSGLLSAATIICSAKKALAQRKQKQLEASLPLDNATEHVNYLTSDTPYFNQWESLDALNKQLSQIDLTIQAPEKKLLKEVLGSRYDSINHSIEEISDRFTKMLSLLRLREHFYRGEERYTPYLTPPLLKKNRLLIQITSNMIRMLPKSGGVFSLKANTLSHASRTLYTVLKVALSLGVLAGVATLVVFLPPSLPFIAVIGVSSLALGMASFLMIRGIKYLLEHSPLNRKQLAKDIQKTISPDVWASMVHYQHQLLSHLHETLLDEAITARWGEPFFIEHANLKAKIEDLTKQYDILNAAFNKSLQQDEALRSQVEKRAYLFPIPNNDENAKTKESQLLDSENDSNSEFQEIINKGLEAANKRRADAKSKFYTEDETSDKRFSIWKPTKNLALEDLWRVHDEACNEEQQALLLEDYMSYKTSECQAALQKVSQELKAAQKSFPVLEKHALDRSYESSLTMMDLARANQETHRLLNILSELQQLAQYLLDNH</sequence>
<feature type="transmembrane region" description="Helical" evidence="1">
    <location>
        <begin position="269"/>
        <end position="288"/>
    </location>
</feature>
<dbReference type="Proteomes" id="UP001154402">
    <property type="component" value="Chromosome"/>
</dbReference>
<dbReference type="PATRIC" id="fig|471472.4.peg.580"/>
<feature type="transmembrane region" description="Helical" evidence="1">
    <location>
        <begin position="63"/>
        <end position="88"/>
    </location>
</feature>
<organism evidence="2">
    <name type="scientific">Chlamydia trachomatis serovar L2 (strain ATCC VR-902B / DSM 19102 / 434/Bu)</name>
    <dbReference type="NCBI Taxonomy" id="471472"/>
    <lineage>
        <taxon>Bacteria</taxon>
        <taxon>Pseudomonadati</taxon>
        <taxon>Chlamydiota</taxon>
        <taxon>Chlamydiia</taxon>
        <taxon>Chlamydiales</taxon>
        <taxon>Chlamydiaceae</taxon>
        <taxon>Chlamydia/Chlamydophila group</taxon>
        <taxon>Chlamydia</taxon>
    </lineage>
</organism>
<evidence type="ECO:0000256" key="1">
    <source>
        <dbReference type="SAM" id="Phobius"/>
    </source>
</evidence>
<keyword evidence="1" id="KW-0812">Transmembrane</keyword>
<protein>
    <submittedName>
        <fullName evidence="2">Candidate inclusion membrane protein</fullName>
    </submittedName>
</protein>